<feature type="compositionally biased region" description="Low complexity" evidence="1">
    <location>
        <begin position="408"/>
        <end position="434"/>
    </location>
</feature>
<evidence type="ECO:0000256" key="1">
    <source>
        <dbReference type="SAM" id="MobiDB-lite"/>
    </source>
</evidence>
<feature type="compositionally biased region" description="Low complexity" evidence="1">
    <location>
        <begin position="41"/>
        <end position="63"/>
    </location>
</feature>
<feature type="compositionally biased region" description="Polar residues" evidence="1">
    <location>
        <begin position="197"/>
        <end position="210"/>
    </location>
</feature>
<comment type="caution">
    <text evidence="2">The sequence shown here is derived from an EMBL/GenBank/DDBJ whole genome shotgun (WGS) entry which is preliminary data.</text>
</comment>
<feature type="region of interest" description="Disordered" evidence="1">
    <location>
        <begin position="395"/>
        <end position="434"/>
    </location>
</feature>
<dbReference type="EMBL" id="JAFCIX010000125">
    <property type="protein sequence ID" value="KAH6597957.1"/>
    <property type="molecule type" value="Genomic_DNA"/>
</dbReference>
<feature type="compositionally biased region" description="Low complexity" evidence="1">
    <location>
        <begin position="737"/>
        <end position="753"/>
    </location>
</feature>
<feature type="compositionally biased region" description="Low complexity" evidence="1">
    <location>
        <begin position="280"/>
        <end position="290"/>
    </location>
</feature>
<proteinExistence type="predicted"/>
<feature type="compositionally biased region" description="Low complexity" evidence="1">
    <location>
        <begin position="308"/>
        <end position="325"/>
    </location>
</feature>
<feature type="region of interest" description="Disordered" evidence="1">
    <location>
        <begin position="447"/>
        <end position="485"/>
    </location>
</feature>
<sequence>MTDLQSLSLSSNTPSTTSRTHSQLQEPAWRYFVQPTSLTAQRSNGSSSSSSSSRKGGQSRGQSPMSRKNLARYSLSDDPQQQPYRRSLRPLAMCHCNGDGQCGLYGCDESLSENNFYKRSTSEDLRRRKTTDADYVCEDHSRRPTPPPRLNHSQSKLGLAKSIASSLMQKVAKRLSVASLRSTGSFTDHTGSGGIYPNSTHVSGDESTSAGKGKHTRYGRSSFSGHHSRAAASSPDLSNNRRAFEDRSVKNSRRVSIAGPIIYAQPQDPVLQSLRHPTTSSNSSSNSSSSQGKHEPHYSARSATSHTSLDLGLLGNSNSGRRGSLASEQTSTGMRAWNYLRFRSIGKSPTPVHATGVVPSSSPLVLEEEEESCVVDRCDSPLVQGHLYSVPEHVTDQESVDHCQSDRTTTTTSTTTGTGTTTIGTTTGTTTGTTITTTAAVTDHRIESHLHSPSKCSHQSPLPKTDLHETTPTPPTPPSPADRTRSRSMLLQEVAYDLPALPSSVETELLVLQGENQRLSMALQTEVESRKLLQLELSAAVEQIRLLGNQDRLADAYLNTKAHLTYMQSRCVSLESSRSGVSLSGNGGCVPLPPSLIVPGPWSSNHNTVKSSTPSSLLFSGGGAGGSNINSSSSSRINHNNSSSSGCDLCDGNNRRLGDSRSSTVYSDRSQNIQGSMAVTTVMQTRKNSNGFNHKQSLSNHHQATDIVSSTPITSQQQQQQLLQQQHHHHHPCKPRTGSVSSKSTSTASSDTTVYAPGTADFPEEEEEEECPGNCCYSHSLPAPTSQATLLLSEAHKTAAAAGAGRAHTQTARRRTAWHTGGLFGLSSPNVVHSCASAPLLTLPSTTVSAVVQPSITSTSTLISRLPRLTPAMLEHNSSSSGLSDNGMTGGGSVGTRTAAMTIGRHAQYSNTPCRHRSSASSSAPCKTSRSPILTLLWPTVT</sequence>
<organism evidence="2 3">
    <name type="scientific">Batrachochytrium salamandrivorans</name>
    <dbReference type="NCBI Taxonomy" id="1357716"/>
    <lineage>
        <taxon>Eukaryota</taxon>
        <taxon>Fungi</taxon>
        <taxon>Fungi incertae sedis</taxon>
        <taxon>Chytridiomycota</taxon>
        <taxon>Chytridiomycota incertae sedis</taxon>
        <taxon>Chytridiomycetes</taxon>
        <taxon>Rhizophydiales</taxon>
        <taxon>Rhizophydiales incertae sedis</taxon>
        <taxon>Batrachochytrium</taxon>
    </lineage>
</organism>
<feature type="region of interest" description="Disordered" evidence="1">
    <location>
        <begin position="709"/>
        <end position="762"/>
    </location>
</feature>
<feature type="compositionally biased region" description="Low complexity" evidence="1">
    <location>
        <begin position="627"/>
        <end position="646"/>
    </location>
</feature>
<feature type="compositionally biased region" description="Low complexity" evidence="1">
    <location>
        <begin position="919"/>
        <end position="928"/>
    </location>
</feature>
<feature type="region of interest" description="Disordered" evidence="1">
    <location>
        <begin position="623"/>
        <end position="651"/>
    </location>
</feature>
<name>A0ABQ8FGM4_9FUNG</name>
<feature type="region of interest" description="Disordered" evidence="1">
    <location>
        <begin position="183"/>
        <end position="330"/>
    </location>
</feature>
<feature type="compositionally biased region" description="Basic and acidic residues" evidence="1">
    <location>
        <begin position="395"/>
        <end position="405"/>
    </location>
</feature>
<evidence type="ECO:0000313" key="3">
    <source>
        <dbReference type="Proteomes" id="UP001648503"/>
    </source>
</evidence>
<dbReference type="Proteomes" id="UP001648503">
    <property type="component" value="Unassembled WGS sequence"/>
</dbReference>
<feature type="region of interest" description="Disordered" evidence="1">
    <location>
        <begin position="908"/>
        <end position="928"/>
    </location>
</feature>
<reference evidence="2 3" key="1">
    <citation type="submission" date="2021-02" db="EMBL/GenBank/DDBJ databases">
        <title>Variation within the Batrachochytrium salamandrivorans European outbreak.</title>
        <authorList>
            <person name="Kelly M."/>
            <person name="Pasmans F."/>
            <person name="Shea T.P."/>
            <person name="Munoz J.F."/>
            <person name="Carranza S."/>
            <person name="Cuomo C.A."/>
            <person name="Martel A."/>
        </authorList>
    </citation>
    <scope>NUCLEOTIDE SEQUENCE [LARGE SCALE GENOMIC DNA]</scope>
    <source>
        <strain evidence="2 3">AMFP18/2</strain>
    </source>
</reference>
<accession>A0ABQ8FGM4</accession>
<evidence type="ECO:0000313" key="2">
    <source>
        <dbReference type="EMBL" id="KAH6597957.1"/>
    </source>
</evidence>
<feature type="compositionally biased region" description="Low complexity" evidence="1">
    <location>
        <begin position="716"/>
        <end position="725"/>
    </location>
</feature>
<protein>
    <submittedName>
        <fullName evidence="2">Uncharacterized protein</fullName>
    </submittedName>
</protein>
<gene>
    <name evidence="2" type="ORF">BASA50_004111</name>
</gene>
<keyword evidence="3" id="KW-1185">Reference proteome</keyword>
<feature type="region of interest" description="Disordered" evidence="1">
    <location>
        <begin position="1"/>
        <end position="82"/>
    </location>
</feature>
<feature type="compositionally biased region" description="Low complexity" evidence="1">
    <location>
        <begin position="1"/>
        <end position="22"/>
    </location>
</feature>